<sequence length="247" mass="25688">MVERLVNGEGHKTGAKINLQRAVQRQADDGIGRVVGKVAVAVAGRQDAGVEDPDPPVIVVHATHAGVVALVHRESSVAGHWRVVDVGNGEGHRAARAAGYLSLVDGQRVGAVVDGDEALLADRRRSRQHVTHLHNAAVAQVDGNRVAAQFGVGAVEVGNLAIFDVQRRKTAALSQCNPGGSIPAAQVATERSAFQDIGQGSRIGIGIFVLQIGHRQLDGVGRAVQVEVVQAAGGAFFHQAAAVRIAL</sequence>
<proteinExistence type="predicted"/>
<name>A0A011NJB2_9PROT</name>
<reference evidence="1 2" key="1">
    <citation type="submission" date="2014-02" db="EMBL/GenBank/DDBJ databases">
        <title>Expanding our view of genomic diversity in Candidatus Accumulibacter clades.</title>
        <authorList>
            <person name="Skennerton C.T."/>
            <person name="Barr J.J."/>
            <person name="Slater F.R."/>
            <person name="Bond P.L."/>
            <person name="Tyson G.W."/>
        </authorList>
    </citation>
    <scope>NUCLEOTIDE SEQUENCE [LARGE SCALE GENOMIC DNA]</scope>
    <source>
        <strain evidence="2">BA-92</strain>
    </source>
</reference>
<accession>A0A011NJB2</accession>
<evidence type="ECO:0000313" key="1">
    <source>
        <dbReference type="EMBL" id="EXI82863.1"/>
    </source>
</evidence>
<organism evidence="1 2">
    <name type="scientific">Candidatus Accumulibacter appositus</name>
    <dbReference type="NCBI Taxonomy" id="1454003"/>
    <lineage>
        <taxon>Bacteria</taxon>
        <taxon>Pseudomonadati</taxon>
        <taxon>Pseudomonadota</taxon>
        <taxon>Betaproteobacteria</taxon>
        <taxon>Candidatus Accumulibacter</taxon>
    </lineage>
</organism>
<evidence type="ECO:0000313" key="2">
    <source>
        <dbReference type="Proteomes" id="UP000021816"/>
    </source>
</evidence>
<dbReference type="Proteomes" id="UP000021816">
    <property type="component" value="Unassembled WGS sequence"/>
</dbReference>
<comment type="caution">
    <text evidence="1">The sequence shown here is derived from an EMBL/GenBank/DDBJ whole genome shotgun (WGS) entry which is preliminary data.</text>
</comment>
<protein>
    <submittedName>
        <fullName evidence="1">Uncharacterized protein</fullName>
    </submittedName>
</protein>
<dbReference type="AlphaFoldDB" id="A0A011NJB2"/>
<dbReference type="EMBL" id="JEMX01000009">
    <property type="protein sequence ID" value="EXI82863.1"/>
    <property type="molecule type" value="Genomic_DNA"/>
</dbReference>
<gene>
    <name evidence="1" type="ORF">AW10_00313</name>
</gene>